<evidence type="ECO:0000313" key="3">
    <source>
        <dbReference type="WBParaSite" id="HPBE_0000090001-mRNA-1"/>
    </source>
</evidence>
<keyword evidence="2" id="KW-1185">Reference proteome</keyword>
<name>A0A183F408_HELPZ</name>
<accession>A0A183F408</accession>
<dbReference type="AlphaFoldDB" id="A0A183F408"/>
<evidence type="ECO:0000313" key="2">
    <source>
        <dbReference type="Proteomes" id="UP000050761"/>
    </source>
</evidence>
<gene>
    <name evidence="1" type="ORF">HPBE_LOCUS901</name>
</gene>
<evidence type="ECO:0000313" key="1">
    <source>
        <dbReference type="EMBL" id="VDO19283.1"/>
    </source>
</evidence>
<dbReference type="EMBL" id="UZAH01000822">
    <property type="protein sequence ID" value="VDO19283.1"/>
    <property type="molecule type" value="Genomic_DNA"/>
</dbReference>
<dbReference type="Proteomes" id="UP000050761">
    <property type="component" value="Unassembled WGS sequence"/>
</dbReference>
<reference evidence="1 2" key="1">
    <citation type="submission" date="2018-11" db="EMBL/GenBank/DDBJ databases">
        <authorList>
            <consortium name="Pathogen Informatics"/>
        </authorList>
    </citation>
    <scope>NUCLEOTIDE SEQUENCE [LARGE SCALE GENOMIC DNA]</scope>
</reference>
<reference evidence="3" key="2">
    <citation type="submission" date="2019-09" db="UniProtKB">
        <authorList>
            <consortium name="WormBaseParasite"/>
        </authorList>
    </citation>
    <scope>IDENTIFICATION</scope>
</reference>
<organism evidence="2 3">
    <name type="scientific">Heligmosomoides polygyrus</name>
    <name type="common">Parasitic roundworm</name>
    <dbReference type="NCBI Taxonomy" id="6339"/>
    <lineage>
        <taxon>Eukaryota</taxon>
        <taxon>Metazoa</taxon>
        <taxon>Ecdysozoa</taxon>
        <taxon>Nematoda</taxon>
        <taxon>Chromadorea</taxon>
        <taxon>Rhabditida</taxon>
        <taxon>Rhabditina</taxon>
        <taxon>Rhabditomorpha</taxon>
        <taxon>Strongyloidea</taxon>
        <taxon>Heligmosomidae</taxon>
        <taxon>Heligmosomoides</taxon>
    </lineage>
</organism>
<protein>
    <submittedName>
        <fullName evidence="3">SCP domain-containing protein</fullName>
    </submittedName>
</protein>
<sequence length="112" mass="12853">MRSKGIFCMRRQNESSTLAEHKENRSPGHCYQANVPNEVCEENLEAVHIARMIGKYASYPMQNGSREDARTKVLMKGKHASEQMWNAIAGDVELNVLQRGKREFKWTLNVTN</sequence>
<proteinExistence type="predicted"/>
<dbReference type="WBParaSite" id="HPBE_0000090001-mRNA-1">
    <property type="protein sequence ID" value="HPBE_0000090001-mRNA-1"/>
    <property type="gene ID" value="HPBE_0000090001"/>
</dbReference>
<accession>A0A3P7UER6</accession>